<evidence type="ECO:0000313" key="1">
    <source>
        <dbReference type="EMBL" id="KAJ8890477.1"/>
    </source>
</evidence>
<proteinExistence type="predicted"/>
<gene>
    <name evidence="1" type="ORF">PR048_009986</name>
</gene>
<name>A0ABQ9I1G0_9NEOP</name>
<organism evidence="1 2">
    <name type="scientific">Dryococelus australis</name>
    <dbReference type="NCBI Taxonomy" id="614101"/>
    <lineage>
        <taxon>Eukaryota</taxon>
        <taxon>Metazoa</taxon>
        <taxon>Ecdysozoa</taxon>
        <taxon>Arthropoda</taxon>
        <taxon>Hexapoda</taxon>
        <taxon>Insecta</taxon>
        <taxon>Pterygota</taxon>
        <taxon>Neoptera</taxon>
        <taxon>Polyneoptera</taxon>
        <taxon>Phasmatodea</taxon>
        <taxon>Verophasmatodea</taxon>
        <taxon>Anareolatae</taxon>
        <taxon>Phasmatidae</taxon>
        <taxon>Eurycanthinae</taxon>
        <taxon>Dryococelus</taxon>
    </lineage>
</organism>
<evidence type="ECO:0000313" key="2">
    <source>
        <dbReference type="Proteomes" id="UP001159363"/>
    </source>
</evidence>
<comment type="caution">
    <text evidence="1">The sequence shown here is derived from an EMBL/GenBank/DDBJ whole genome shotgun (WGS) entry which is preliminary data.</text>
</comment>
<accession>A0ABQ9I1G0</accession>
<keyword evidence="2" id="KW-1185">Reference proteome</keyword>
<protein>
    <submittedName>
        <fullName evidence="1">Uncharacterized protein</fullName>
    </submittedName>
</protein>
<dbReference type="Proteomes" id="UP001159363">
    <property type="component" value="Chromosome 3"/>
</dbReference>
<reference evidence="1 2" key="1">
    <citation type="submission" date="2023-02" db="EMBL/GenBank/DDBJ databases">
        <title>LHISI_Scaffold_Assembly.</title>
        <authorList>
            <person name="Stuart O.P."/>
            <person name="Cleave R."/>
            <person name="Magrath M.J.L."/>
            <person name="Mikheyev A.S."/>
        </authorList>
    </citation>
    <scope>NUCLEOTIDE SEQUENCE [LARGE SCALE GENOMIC DNA]</scope>
    <source>
        <strain evidence="1">Daus_M_001</strain>
        <tissue evidence="1">Leg muscle</tissue>
    </source>
</reference>
<sequence length="368" mass="40209">MGAATPGITTHVSYEGRRRRRRCKCLSTYLSSAFTYQRYTSSTALGKVTESYKPQPCDEPRERRELLRLVAKSSTDLEKPSVNSRLISKVLTLSSAAFSENERITSEIQGRTTHKPVKGLLLLEKGREMGGTLADIAQLATLRPPLAADKAQWAAPAILQGNCGIHNSAVRLLTTHLCEPGSIPGQFCPYFRKCKTSRTLPLVGGFSQASPVFLPPFHSGATTYSPQSPSSCIKTSLLRAAQISSLHFPFPLVIALGRCFISTGYCDIFTPSCKSEQSAVRSFSGCDEPSQGWVSSLFGYSVPARLPPKRTGFNPRLGYSGFSHVGIVTDDAAGRRVFSGISRFPHSFIPVLFHTHLSHARRLSIPRS</sequence>
<dbReference type="EMBL" id="JARBHB010000003">
    <property type="protein sequence ID" value="KAJ8890477.1"/>
    <property type="molecule type" value="Genomic_DNA"/>
</dbReference>